<gene>
    <name evidence="6" type="ORF">ACFO3A_02585</name>
</gene>
<protein>
    <submittedName>
        <fullName evidence="6">C40 family peptidase</fullName>
    </submittedName>
</protein>
<evidence type="ECO:0000256" key="4">
    <source>
        <dbReference type="ARBA" id="ARBA00022807"/>
    </source>
</evidence>
<dbReference type="RefSeq" id="WP_377724318.1">
    <property type="nucleotide sequence ID" value="NZ_JBHSEW010000002.1"/>
</dbReference>
<comment type="caution">
    <text evidence="6">The sequence shown here is derived from an EMBL/GenBank/DDBJ whole genome shotgun (WGS) entry which is preliminary data.</text>
</comment>
<accession>A0ABV9GSY6</accession>
<keyword evidence="7" id="KW-1185">Reference proteome</keyword>
<keyword evidence="4" id="KW-0788">Thiol protease</keyword>
<dbReference type="PANTHER" id="PTHR47053:SF1">
    <property type="entry name" value="MUREIN DD-ENDOPEPTIDASE MEPH-RELATED"/>
    <property type="match status" value="1"/>
</dbReference>
<dbReference type="PANTHER" id="PTHR47053">
    <property type="entry name" value="MUREIN DD-ENDOPEPTIDASE MEPH-RELATED"/>
    <property type="match status" value="1"/>
</dbReference>
<organism evidence="6 7">
    <name type="scientific">Comamonas nitrativorans</name>
    <dbReference type="NCBI Taxonomy" id="108437"/>
    <lineage>
        <taxon>Bacteria</taxon>
        <taxon>Pseudomonadati</taxon>
        <taxon>Pseudomonadota</taxon>
        <taxon>Betaproteobacteria</taxon>
        <taxon>Burkholderiales</taxon>
        <taxon>Comamonadaceae</taxon>
        <taxon>Comamonas</taxon>
    </lineage>
</organism>
<dbReference type="Pfam" id="PF00877">
    <property type="entry name" value="NLPC_P60"/>
    <property type="match status" value="1"/>
</dbReference>
<proteinExistence type="inferred from homology"/>
<dbReference type="EMBL" id="JBHSEW010000002">
    <property type="protein sequence ID" value="MFC4621103.1"/>
    <property type="molecule type" value="Genomic_DNA"/>
</dbReference>
<dbReference type="SUPFAM" id="SSF54001">
    <property type="entry name" value="Cysteine proteinases"/>
    <property type="match status" value="1"/>
</dbReference>
<evidence type="ECO:0000313" key="7">
    <source>
        <dbReference type="Proteomes" id="UP001595967"/>
    </source>
</evidence>
<evidence type="ECO:0000256" key="1">
    <source>
        <dbReference type="ARBA" id="ARBA00007074"/>
    </source>
</evidence>
<evidence type="ECO:0000256" key="2">
    <source>
        <dbReference type="ARBA" id="ARBA00022670"/>
    </source>
</evidence>
<evidence type="ECO:0000259" key="5">
    <source>
        <dbReference type="PROSITE" id="PS51935"/>
    </source>
</evidence>
<dbReference type="InterPro" id="IPR038765">
    <property type="entry name" value="Papain-like_cys_pep_sf"/>
</dbReference>
<keyword evidence="2" id="KW-0645">Protease</keyword>
<feature type="domain" description="NlpC/P60" evidence="5">
    <location>
        <begin position="27"/>
        <end position="151"/>
    </location>
</feature>
<comment type="similarity">
    <text evidence="1">Belongs to the peptidase C40 family.</text>
</comment>
<dbReference type="InterPro" id="IPR000064">
    <property type="entry name" value="NLP_P60_dom"/>
</dbReference>
<evidence type="ECO:0000256" key="3">
    <source>
        <dbReference type="ARBA" id="ARBA00022801"/>
    </source>
</evidence>
<reference evidence="7" key="1">
    <citation type="journal article" date="2019" name="Int. J. Syst. Evol. Microbiol.">
        <title>The Global Catalogue of Microorganisms (GCM) 10K type strain sequencing project: providing services to taxonomists for standard genome sequencing and annotation.</title>
        <authorList>
            <consortium name="The Broad Institute Genomics Platform"/>
            <consortium name="The Broad Institute Genome Sequencing Center for Infectious Disease"/>
            <person name="Wu L."/>
            <person name="Ma J."/>
        </authorList>
    </citation>
    <scope>NUCLEOTIDE SEQUENCE [LARGE SCALE GENOMIC DNA]</scope>
    <source>
        <strain evidence="7">JCM 11650</strain>
    </source>
</reference>
<dbReference type="InterPro" id="IPR051202">
    <property type="entry name" value="Peptidase_C40"/>
</dbReference>
<name>A0ABV9GSY6_9BURK</name>
<sequence>MPAGTTPNVAAKHDWLPEITHAGEAVANRTGQLISTAMGLIGAPYRRGGSNAASGFDCSGFVRNVYAQALGLVLPRVARDQAKATTKIEKNELRPGDLVFFNTMRRTFSHVGIYLGEGKFIHSPRSGASVRIESMDTRYWRTRFNGARRVATAPGLTASGQANYSLAP</sequence>
<dbReference type="PROSITE" id="PS51935">
    <property type="entry name" value="NLPC_P60"/>
    <property type="match status" value="1"/>
</dbReference>
<dbReference type="Gene3D" id="3.90.1720.10">
    <property type="entry name" value="endopeptidase domain like (from Nostoc punctiforme)"/>
    <property type="match status" value="1"/>
</dbReference>
<dbReference type="Proteomes" id="UP001595967">
    <property type="component" value="Unassembled WGS sequence"/>
</dbReference>
<evidence type="ECO:0000313" key="6">
    <source>
        <dbReference type="EMBL" id="MFC4621103.1"/>
    </source>
</evidence>
<keyword evidence="3" id="KW-0378">Hydrolase</keyword>